<evidence type="ECO:0000256" key="7">
    <source>
        <dbReference type="SAM" id="MobiDB-lite"/>
    </source>
</evidence>
<comment type="subcellular location">
    <subcellularLocation>
        <location evidence="1">Cell projection</location>
        <location evidence="1">Cilium</location>
    </subcellularLocation>
</comment>
<dbReference type="Pfam" id="PF18111">
    <property type="entry name" value="RPGR1_C"/>
    <property type="match status" value="1"/>
</dbReference>
<evidence type="ECO:0000256" key="1">
    <source>
        <dbReference type="ARBA" id="ARBA00004138"/>
    </source>
</evidence>
<reference evidence="9" key="1">
    <citation type="submission" date="2019-05" db="EMBL/GenBank/DDBJ databases">
        <title>Annotation for the trematode Paragonimus heterotremus.</title>
        <authorList>
            <person name="Choi Y.-J."/>
        </authorList>
    </citation>
    <scope>NUCLEOTIDE SEQUENCE</scope>
    <source>
        <strain evidence="9">LC</strain>
    </source>
</reference>
<dbReference type="Pfam" id="PF00168">
    <property type="entry name" value="C2"/>
    <property type="match status" value="1"/>
</dbReference>
<dbReference type="InterPro" id="IPR031139">
    <property type="entry name" value="RPGRIP1_fam"/>
</dbReference>
<dbReference type="GO" id="GO:0035869">
    <property type="term" value="C:ciliary transition zone"/>
    <property type="evidence" value="ECO:0007669"/>
    <property type="project" value="TreeGrafter"/>
</dbReference>
<protein>
    <recommendedName>
        <fullName evidence="8">C2 domain-containing protein</fullName>
    </recommendedName>
</protein>
<dbReference type="InterPro" id="IPR000008">
    <property type="entry name" value="C2_dom"/>
</dbReference>
<keyword evidence="4" id="KW-0969">Cilium</keyword>
<feature type="compositionally biased region" description="Basic and acidic residues" evidence="7">
    <location>
        <begin position="1050"/>
        <end position="1059"/>
    </location>
</feature>
<comment type="similarity">
    <text evidence="2">Belongs to the RPGRIP1 family.</text>
</comment>
<feature type="region of interest" description="Disordered" evidence="7">
    <location>
        <begin position="921"/>
        <end position="979"/>
    </location>
</feature>
<keyword evidence="3 6" id="KW-0175">Coiled coil</keyword>
<feature type="coiled-coil region" evidence="6">
    <location>
        <begin position="48"/>
        <end position="82"/>
    </location>
</feature>
<feature type="region of interest" description="Disordered" evidence="7">
    <location>
        <begin position="1010"/>
        <end position="1141"/>
    </location>
</feature>
<name>A0A8J4SQ66_9TREM</name>
<feature type="compositionally biased region" description="Polar residues" evidence="7">
    <location>
        <begin position="873"/>
        <end position="890"/>
    </location>
</feature>
<dbReference type="SUPFAM" id="SSF49562">
    <property type="entry name" value="C2 domain (Calcium/lipid-binding domain, CaLB)"/>
    <property type="match status" value="2"/>
</dbReference>
<dbReference type="PANTHER" id="PTHR14240:SF1">
    <property type="entry name" value="PROTEIN FANTOM-RELATED"/>
    <property type="match status" value="1"/>
</dbReference>
<keyword evidence="5" id="KW-0966">Cell projection</keyword>
<feature type="domain" description="C2" evidence="8">
    <location>
        <begin position="666"/>
        <end position="791"/>
    </location>
</feature>
<dbReference type="InterPro" id="IPR041091">
    <property type="entry name" value="RPGRIP1_C"/>
</dbReference>
<dbReference type="OrthoDB" id="2133912at2759"/>
<accession>A0A8J4SQ66</accession>
<keyword evidence="10" id="KW-1185">Reference proteome</keyword>
<dbReference type="PROSITE" id="PS50004">
    <property type="entry name" value="C2"/>
    <property type="match status" value="1"/>
</dbReference>
<proteinExistence type="inferred from homology"/>
<gene>
    <name evidence="9" type="ORF">PHET_04671</name>
</gene>
<organism evidence="9 10">
    <name type="scientific">Paragonimus heterotremus</name>
    <dbReference type="NCBI Taxonomy" id="100268"/>
    <lineage>
        <taxon>Eukaryota</taxon>
        <taxon>Metazoa</taxon>
        <taxon>Spiralia</taxon>
        <taxon>Lophotrochozoa</taxon>
        <taxon>Platyhelminthes</taxon>
        <taxon>Trematoda</taxon>
        <taxon>Digenea</taxon>
        <taxon>Plagiorchiida</taxon>
        <taxon>Troglotremata</taxon>
        <taxon>Troglotrematidae</taxon>
        <taxon>Paragonimus</taxon>
    </lineage>
</organism>
<feature type="region of interest" description="Disordered" evidence="7">
    <location>
        <begin position="849"/>
        <end position="906"/>
    </location>
</feature>
<dbReference type="EMBL" id="LUCH01002164">
    <property type="protein sequence ID" value="KAF5401895.1"/>
    <property type="molecule type" value="Genomic_DNA"/>
</dbReference>
<evidence type="ECO:0000256" key="3">
    <source>
        <dbReference type="ARBA" id="ARBA00023054"/>
    </source>
</evidence>
<evidence type="ECO:0000259" key="8">
    <source>
        <dbReference type="PROSITE" id="PS50004"/>
    </source>
</evidence>
<dbReference type="Proteomes" id="UP000748531">
    <property type="component" value="Unassembled WGS sequence"/>
</dbReference>
<evidence type="ECO:0000313" key="10">
    <source>
        <dbReference type="Proteomes" id="UP000748531"/>
    </source>
</evidence>
<evidence type="ECO:0000256" key="6">
    <source>
        <dbReference type="SAM" id="Coils"/>
    </source>
</evidence>
<feature type="compositionally biased region" description="Basic and acidic residues" evidence="7">
    <location>
        <begin position="1111"/>
        <end position="1120"/>
    </location>
</feature>
<sequence length="1329" mass="147940">VQLLQNQLSVQKQRIGSAPNSARGSNLRTLGGTVKELKTKESAATGALQTVRLQNAALELTIRRLSEQSREQEQLIGRLKEDILIKDANHQKDIQSLVQQLTNKQHDTLKENIDLIRNQRALREKQHQISTLEARVQDAEAGQEATKATNRKLVAEVERLTRELGALEQKLTGLQLGKNITSNESLRQLQLQQAYDDLKRENDVLKESNEKLMNNAFSGMSEQTWMRQEHALRAQISRLEALLQRQSKVDATHPDSKTETVVQLKNTTVESGSPANKAYGQPIITQTSIEPIAQATGFSSVELEEALMLLRERKSKVTGEDLGLEFMEQVKTSEKEDLARRLQTSEAAHADTIAELEKTRKLLTVQYRINKDYQAEAKDLSERLAQVKSESEQRLSEYAKLLDIRAERVRKLEAQLQDVAYGVKRKSTTQLDLDVCSENRADAVQSTPGGRVEAEPGENLVEIHVGQLTLSSTATEQLLSSKRESLDEHGLLVRADYLKLFLTWDFYDFETQSTAIVNDSGADFDLTVQYPVKIDDFFLEYLHKGRCVIELHQNVDGRYRTIAAGYLDLSSLLKIPDGDELAITNKASVIRRHGQAELLGVTSPSSLTTQSDLAGLFVGRLDYWLRLSVPMPHAIRLYRERCKSLSLLSSANKRASLASSKMITHPTGHSTRPTGSDPTENELQIHVLKIANLRSRRPDCLPSPYFVYQFFDQPEHDSNVIDATSNATFDDLAKFPVRTTQNLDQYLRTQSLKIYVLDNADPEPVASCLGVATIPLLGLATRTTGIIEGPFELQSPKLRTASEPTGSPFSGTVHVRLFWKYPYEFGAMRSTAFNRVQNVENIAPCNQQEQQSLPPANFESPVESQLDKKPSEPTATATAKQAVTSSQFMRSEQKMEESTDKKGPYVDAESAETFRQLADEDVPLPFQGDEKRQPTLPDAMGDSVTSMAAKRSGLSGQENIGMANITATSKGPRHPMDDESAETFRRLANEDVMLPFMAGEQNIAADEQAEQLAAPVAHSQPHASGRTASKKERKPISCIAVNSKPSEQLTTREHPKLDNSEIQNSAGVKKKKPNVSDAEKTKTQSGVPKPTPRHRSAKKLSSSRSPSRSHPIHEGDRSDLSHVSSVSAEDQSLPPLERDTNNAVNDGHVQIQLHRVEFDKVPEQLDRSRMRRVFVEYQFLDHANPLETASCILLPPSTKGDAKLLVELNYSKTFQIDFEKNYERRQYMASLLLPEDPHKGHITFTIVAEPSTTTPSAECEEVGIAQVSIRNILATGKELERAFVPIIPVHAKSINSTKTNAIGRLCVSIHCLAALQAIRKEMSGTKLAV</sequence>
<dbReference type="PANTHER" id="PTHR14240">
    <property type="entry name" value="RETINITIS PIGMENTOSA GTPASE REGULATOR-INTERACTING PROTEIN"/>
    <property type="match status" value="1"/>
</dbReference>
<dbReference type="GO" id="GO:0005856">
    <property type="term" value="C:cytoskeleton"/>
    <property type="evidence" value="ECO:0007669"/>
    <property type="project" value="UniProtKB-ARBA"/>
</dbReference>
<dbReference type="CDD" id="cd00030">
    <property type="entry name" value="C2"/>
    <property type="match status" value="1"/>
</dbReference>
<dbReference type="Gene3D" id="2.60.40.150">
    <property type="entry name" value="C2 domain"/>
    <property type="match status" value="3"/>
</dbReference>
<comment type="caution">
    <text evidence="9">The sequence shown here is derived from an EMBL/GenBank/DDBJ whole genome shotgun (WGS) entry which is preliminary data.</text>
</comment>
<dbReference type="Pfam" id="PF11618">
    <property type="entry name" value="C2-C2_1"/>
    <property type="match status" value="1"/>
</dbReference>
<dbReference type="InterPro" id="IPR021656">
    <property type="entry name" value="C2-C2_1"/>
</dbReference>
<feature type="compositionally biased region" description="Low complexity" evidence="7">
    <location>
        <begin position="1099"/>
        <end position="1109"/>
    </location>
</feature>
<dbReference type="InterPro" id="IPR035892">
    <property type="entry name" value="C2_domain_sf"/>
</dbReference>
<feature type="compositionally biased region" description="Polar residues" evidence="7">
    <location>
        <begin position="1121"/>
        <end position="1130"/>
    </location>
</feature>
<feature type="non-terminal residue" evidence="9">
    <location>
        <position position="1"/>
    </location>
</feature>
<evidence type="ECO:0000256" key="5">
    <source>
        <dbReference type="ARBA" id="ARBA00023273"/>
    </source>
</evidence>
<evidence type="ECO:0000256" key="2">
    <source>
        <dbReference type="ARBA" id="ARBA00006042"/>
    </source>
</evidence>
<feature type="compositionally biased region" description="Basic and acidic residues" evidence="7">
    <location>
        <begin position="891"/>
        <end position="904"/>
    </location>
</feature>
<feature type="coiled-coil region" evidence="6">
    <location>
        <begin position="122"/>
        <end position="215"/>
    </location>
</feature>
<evidence type="ECO:0000313" key="9">
    <source>
        <dbReference type="EMBL" id="KAF5401895.1"/>
    </source>
</evidence>
<evidence type="ECO:0000256" key="4">
    <source>
        <dbReference type="ARBA" id="ARBA00023069"/>
    </source>
</evidence>
<dbReference type="GO" id="GO:1905515">
    <property type="term" value="P:non-motile cilium assembly"/>
    <property type="evidence" value="ECO:0007669"/>
    <property type="project" value="TreeGrafter"/>
</dbReference>